<dbReference type="KEGG" id="agi:FSB73_13175"/>
<comment type="subcellular location">
    <subcellularLocation>
        <location evidence="1">Secreted</location>
    </subcellularLocation>
</comment>
<dbReference type="InterPro" id="IPR017996">
    <property type="entry name" value="MRJP/yellow-related"/>
</dbReference>
<protein>
    <submittedName>
        <fullName evidence="3">Gluconolactonase</fullName>
    </submittedName>
</protein>
<evidence type="ECO:0000256" key="2">
    <source>
        <dbReference type="ARBA" id="ARBA00022525"/>
    </source>
</evidence>
<dbReference type="PANTHER" id="PTHR10009:SF18">
    <property type="entry name" value="PROTEIN YELLOW-LIKE PROTEIN"/>
    <property type="match status" value="1"/>
</dbReference>
<dbReference type="SUPFAM" id="SSF101898">
    <property type="entry name" value="NHL repeat"/>
    <property type="match status" value="1"/>
</dbReference>
<dbReference type="EMBL" id="CP042434">
    <property type="protein sequence ID" value="QEC72483.1"/>
    <property type="molecule type" value="Genomic_DNA"/>
</dbReference>
<organism evidence="3 4">
    <name type="scientific">Arachidicoccus ginsenosidivorans</name>
    <dbReference type="NCBI Taxonomy" id="496057"/>
    <lineage>
        <taxon>Bacteria</taxon>
        <taxon>Pseudomonadati</taxon>
        <taxon>Bacteroidota</taxon>
        <taxon>Chitinophagia</taxon>
        <taxon>Chitinophagales</taxon>
        <taxon>Chitinophagaceae</taxon>
        <taxon>Arachidicoccus</taxon>
    </lineage>
</organism>
<dbReference type="PANTHER" id="PTHR10009">
    <property type="entry name" value="PROTEIN YELLOW-RELATED"/>
    <property type="match status" value="1"/>
</dbReference>
<dbReference type="Pfam" id="PF03022">
    <property type="entry name" value="MRJP"/>
    <property type="match status" value="1"/>
</dbReference>
<dbReference type="OrthoDB" id="9797664at2"/>
<evidence type="ECO:0000256" key="1">
    <source>
        <dbReference type="ARBA" id="ARBA00004613"/>
    </source>
</evidence>
<dbReference type="Gene3D" id="2.120.10.30">
    <property type="entry name" value="TolB, C-terminal domain"/>
    <property type="match status" value="1"/>
</dbReference>
<proteinExistence type="predicted"/>
<gene>
    <name evidence="3" type="ORF">FSB73_13175</name>
</gene>
<dbReference type="PROSITE" id="PS51257">
    <property type="entry name" value="PROKAR_LIPOPROTEIN"/>
    <property type="match status" value="1"/>
</dbReference>
<sequence length="389" mass="43254">MKDKSCFNIQYSNSPLLVLMVCIMAVLSSCATLLGQSQHSSKLQPVAAFGKSMAIGLSVNTNNRVFVSFPNYNGDGKYALAEVIQGKLRAYPDLSWNKKSPVQENGDQDLSHFLRIQDLYCDSQDFLWVLDSKPAPAGDIFKSGTSKRKRGIFALIKINTTTNKVERVYDFPDLNKSVSALNDVRVDPDKQVAYLSDPGQAALVILDLVTGRSRTVLSRSGFTLADKITLAYDGQKMVDQKGHPFSSNVNGIAMTHDGKYLNFKPINKENLFRIETRFLRDTALTEQELASKVEIAGRVGITHGLIADKAGNIYLTTSEGYSISYLTPEGQLKVLVKDKNLLWPDSMGIGADGYLYISCSQLQRLPTWNHGQDRTEYPYKAYRVKLPLN</sequence>
<accession>A0A5B8VMT3</accession>
<dbReference type="Proteomes" id="UP000321291">
    <property type="component" value="Chromosome"/>
</dbReference>
<dbReference type="InterPro" id="IPR011042">
    <property type="entry name" value="6-blade_b-propeller_TolB-like"/>
</dbReference>
<dbReference type="GO" id="GO:0005576">
    <property type="term" value="C:extracellular region"/>
    <property type="evidence" value="ECO:0007669"/>
    <property type="project" value="UniProtKB-SubCell"/>
</dbReference>
<keyword evidence="2" id="KW-0964">Secreted</keyword>
<dbReference type="AlphaFoldDB" id="A0A5B8VMT3"/>
<reference evidence="3 4" key="1">
    <citation type="journal article" date="2017" name="Int. J. Syst. Evol. Microbiol.">
        <title>Arachidicoccus ginsenosidivorans sp. nov., with ginsenoside-converting activity isolated from ginseng cultivating soil.</title>
        <authorList>
            <person name="Siddiqi M.Z."/>
            <person name="Aslam Z."/>
            <person name="Im W.T."/>
        </authorList>
    </citation>
    <scope>NUCLEOTIDE SEQUENCE [LARGE SCALE GENOMIC DNA]</scope>
    <source>
        <strain evidence="3 4">Gsoil 809</strain>
    </source>
</reference>
<evidence type="ECO:0000313" key="3">
    <source>
        <dbReference type="EMBL" id="QEC72483.1"/>
    </source>
</evidence>
<dbReference type="RefSeq" id="WP_146782967.1">
    <property type="nucleotide sequence ID" value="NZ_CP042434.1"/>
</dbReference>
<evidence type="ECO:0000313" key="4">
    <source>
        <dbReference type="Proteomes" id="UP000321291"/>
    </source>
</evidence>
<name>A0A5B8VMT3_9BACT</name>
<keyword evidence="4" id="KW-1185">Reference proteome</keyword>